<dbReference type="AlphaFoldDB" id="A0A6J8A0F7"/>
<proteinExistence type="predicted"/>
<evidence type="ECO:0000313" key="3">
    <source>
        <dbReference type="Proteomes" id="UP000507470"/>
    </source>
</evidence>
<evidence type="ECO:0000256" key="1">
    <source>
        <dbReference type="SAM" id="MobiDB-lite"/>
    </source>
</evidence>
<keyword evidence="3" id="KW-1185">Reference proteome</keyword>
<protein>
    <submittedName>
        <fullName evidence="2">Uncharacterized protein</fullName>
    </submittedName>
</protein>
<dbReference type="EMBL" id="CACVKT020000418">
    <property type="protein sequence ID" value="CAC5358921.1"/>
    <property type="molecule type" value="Genomic_DNA"/>
</dbReference>
<accession>A0A6J8A0F7</accession>
<feature type="compositionally biased region" description="Basic and acidic residues" evidence="1">
    <location>
        <begin position="1"/>
        <end position="55"/>
    </location>
</feature>
<dbReference type="Proteomes" id="UP000507470">
    <property type="component" value="Unassembled WGS sequence"/>
</dbReference>
<organism evidence="2 3">
    <name type="scientific">Mytilus coruscus</name>
    <name type="common">Sea mussel</name>
    <dbReference type="NCBI Taxonomy" id="42192"/>
    <lineage>
        <taxon>Eukaryota</taxon>
        <taxon>Metazoa</taxon>
        <taxon>Spiralia</taxon>
        <taxon>Lophotrochozoa</taxon>
        <taxon>Mollusca</taxon>
        <taxon>Bivalvia</taxon>
        <taxon>Autobranchia</taxon>
        <taxon>Pteriomorphia</taxon>
        <taxon>Mytilida</taxon>
        <taxon>Mytiloidea</taxon>
        <taxon>Mytilidae</taxon>
        <taxon>Mytilinae</taxon>
        <taxon>Mytilus</taxon>
    </lineage>
</organism>
<sequence>MIKILENRKQQKEDEQEMKEKRKIDRELKRKLKEEENAKKEEKKNEKKKRTEENKKRKLSKNQKKSEKSTTSRLCSNCLLETDDPQLGLHFELKCPESAHRQLRAKEYCSRASISKYYCLYDENYKQFVESCQEEPDHVRPGEKYVITGRRRNVNCSSERLQPFLFWSNTSSVCVYIRSQCNDIGQILYNKGSNKIDKSCRCDYRKGYDFIARPKNSCFCKPAQEDCSCYLTNCSRHLTPGILRMFQQESNHVDTLCPPILLDSNDEEHNTYKTIHIEEKKEGKNY</sequence>
<evidence type="ECO:0000313" key="2">
    <source>
        <dbReference type="EMBL" id="CAC5358921.1"/>
    </source>
</evidence>
<feature type="region of interest" description="Disordered" evidence="1">
    <location>
        <begin position="1"/>
        <end position="68"/>
    </location>
</feature>
<name>A0A6J8A0F7_MYTCO</name>
<gene>
    <name evidence="2" type="ORF">MCOR_1970</name>
</gene>
<reference evidence="2 3" key="1">
    <citation type="submission" date="2020-06" db="EMBL/GenBank/DDBJ databases">
        <authorList>
            <person name="Li R."/>
            <person name="Bekaert M."/>
        </authorList>
    </citation>
    <scope>NUCLEOTIDE SEQUENCE [LARGE SCALE GENOMIC DNA]</scope>
    <source>
        <strain evidence="3">wild</strain>
    </source>
</reference>